<feature type="binding site" evidence="7">
    <location>
        <position position="143"/>
    </location>
    <ligand>
        <name>Mg(2+)</name>
        <dbReference type="ChEBI" id="CHEBI:18420"/>
    </ligand>
</feature>
<evidence type="ECO:0000313" key="10">
    <source>
        <dbReference type="Proteomes" id="UP000186720"/>
    </source>
</evidence>
<feature type="transmembrane region" description="Helical" evidence="8">
    <location>
        <begin position="429"/>
        <end position="448"/>
    </location>
</feature>
<accession>A0A1Q6A368</accession>
<dbReference type="GO" id="GO:0044038">
    <property type="term" value="P:cell wall macromolecule biosynthetic process"/>
    <property type="evidence" value="ECO:0007669"/>
    <property type="project" value="TreeGrafter"/>
</dbReference>
<feature type="transmembrane region" description="Helical" evidence="8">
    <location>
        <begin position="6"/>
        <end position="26"/>
    </location>
</feature>
<evidence type="ECO:0000256" key="7">
    <source>
        <dbReference type="PIRSR" id="PIRSR600715-1"/>
    </source>
</evidence>
<sequence>MSVVLKPIITGIISLVACLVITPLIIKLAYHKGWVVYPRNDRWHKKPTALMGGIGIFIAFSAALLGMEFGEMHWALYGAASVMFFVGLVDDIWEIKPVIKLLSQIACSFILIYNGFIFGGGLLGWAGIPLTFIWVIGITNAVNLLDNMDGLAAGISGIVALIAGILGILNGEYVLASMAFAVTGATFGFLFYNFKPARIFMGDSGSLFLGFSLSFLSVAVQGKLGSSSAILVLLIPISLMAIPIMDTTLVTIKRLAAGRRVDQGGRDHTSHRLVALGLSEKKAVLTLYCISGIWGLLCVLICKTQINNLFLCILMLAVFSVIFSVVLSKVKVYNESEEKLSYLRMRGQKSGNNLMLRFFLFHKKLIIGVCTDILIIYSAFLVATKAMHITGSESDYIVLATFICIKISLFYITNLYYRMWRYMEVLEAAGYFITIVISTVALSVILFVKGKTEYSFYFFLIDFLLTYIGVMFTRLFYRWLSDVINRNRQGEKKVLIYGAGDSGYLLIKELLQNHRHKLRPVGWIDDDEAKHNMYLHGYKIYGGKESLQAICQKVKPDMVLISSKLIDHDHELLIKKILDSLNIGLGRFSLTLTYTTSPGIDLSDNVTLELPIDKFDV</sequence>
<dbReference type="PANTHER" id="PTHR22926:SF3">
    <property type="entry name" value="UNDECAPRENYL-PHOSPHATE ALPHA-N-ACETYLGLUCOSAMINYL 1-PHOSPHATE TRANSFERASE"/>
    <property type="match status" value="1"/>
</dbReference>
<dbReference type="CDD" id="cd06853">
    <property type="entry name" value="GT_WecA_like"/>
    <property type="match status" value="1"/>
</dbReference>
<dbReference type="EMBL" id="MPPL01000001">
    <property type="protein sequence ID" value="OKS88457.1"/>
    <property type="molecule type" value="Genomic_DNA"/>
</dbReference>
<feature type="transmembrane region" description="Helical" evidence="8">
    <location>
        <begin position="396"/>
        <end position="417"/>
    </location>
</feature>
<keyword evidence="5 8" id="KW-1133">Transmembrane helix</keyword>
<evidence type="ECO:0000256" key="1">
    <source>
        <dbReference type="ARBA" id="ARBA00004651"/>
    </source>
</evidence>
<feature type="transmembrane region" description="Helical" evidence="8">
    <location>
        <begin position="283"/>
        <end position="302"/>
    </location>
</feature>
<keyword evidence="4 8" id="KW-0812">Transmembrane</keyword>
<evidence type="ECO:0000256" key="6">
    <source>
        <dbReference type="ARBA" id="ARBA00023136"/>
    </source>
</evidence>
<dbReference type="GO" id="GO:0071555">
    <property type="term" value="P:cell wall organization"/>
    <property type="evidence" value="ECO:0007669"/>
    <property type="project" value="TreeGrafter"/>
</dbReference>
<feature type="transmembrane region" description="Helical" evidence="8">
    <location>
        <begin position="72"/>
        <end position="89"/>
    </location>
</feature>
<dbReference type="Pfam" id="PF13727">
    <property type="entry name" value="CoA_binding_3"/>
    <property type="match status" value="1"/>
</dbReference>
<dbReference type="PROSITE" id="PS51257">
    <property type="entry name" value="PROKAR_LIPOPROTEIN"/>
    <property type="match status" value="1"/>
</dbReference>
<dbReference type="STRING" id="1302689.RG47T_3924"/>
<feature type="binding site" evidence="7">
    <location>
        <position position="203"/>
    </location>
    <ligand>
        <name>Mg(2+)</name>
        <dbReference type="ChEBI" id="CHEBI:18420"/>
    </ligand>
</feature>
<dbReference type="Gene3D" id="3.40.50.720">
    <property type="entry name" value="NAD(P)-binding Rossmann-like Domain"/>
    <property type="match status" value="1"/>
</dbReference>
<keyword evidence="7" id="KW-0479">Metal-binding</keyword>
<dbReference type="InterPro" id="IPR000715">
    <property type="entry name" value="Glycosyl_transferase_4"/>
</dbReference>
<feature type="transmembrane region" description="Helical" evidence="8">
    <location>
        <begin position="308"/>
        <end position="327"/>
    </location>
</feature>
<evidence type="ECO:0000256" key="5">
    <source>
        <dbReference type="ARBA" id="ARBA00022989"/>
    </source>
</evidence>
<evidence type="ECO:0000256" key="2">
    <source>
        <dbReference type="ARBA" id="ARBA00022475"/>
    </source>
</evidence>
<keyword evidence="3" id="KW-0808">Transferase</keyword>
<keyword evidence="6 8" id="KW-0472">Membrane</keyword>
<dbReference type="GO" id="GO:0046872">
    <property type="term" value="F:metal ion binding"/>
    <property type="evidence" value="ECO:0007669"/>
    <property type="project" value="UniProtKB-KW"/>
</dbReference>
<dbReference type="AlphaFoldDB" id="A0A1Q6A368"/>
<comment type="cofactor">
    <cofactor evidence="7">
        <name>Mg(2+)</name>
        <dbReference type="ChEBI" id="CHEBI:18420"/>
    </cofactor>
</comment>
<dbReference type="SUPFAM" id="SSF53335">
    <property type="entry name" value="S-adenosyl-L-methionine-dependent methyltransferases"/>
    <property type="match status" value="1"/>
</dbReference>
<dbReference type="Proteomes" id="UP000186720">
    <property type="component" value="Unassembled WGS sequence"/>
</dbReference>
<feature type="transmembrane region" description="Helical" evidence="8">
    <location>
        <begin position="175"/>
        <end position="194"/>
    </location>
</feature>
<dbReference type="PANTHER" id="PTHR22926">
    <property type="entry name" value="PHOSPHO-N-ACETYLMURAMOYL-PENTAPEPTIDE-TRANSFERASE"/>
    <property type="match status" value="1"/>
</dbReference>
<dbReference type="GO" id="GO:0009103">
    <property type="term" value="P:lipopolysaccharide biosynthetic process"/>
    <property type="evidence" value="ECO:0007669"/>
    <property type="project" value="TreeGrafter"/>
</dbReference>
<keyword evidence="10" id="KW-1185">Reference proteome</keyword>
<dbReference type="InterPro" id="IPR029063">
    <property type="entry name" value="SAM-dependent_MTases_sf"/>
</dbReference>
<feature type="transmembrane region" description="Helical" evidence="8">
    <location>
        <begin position="47"/>
        <end position="66"/>
    </location>
</feature>
<evidence type="ECO:0000256" key="8">
    <source>
        <dbReference type="SAM" id="Phobius"/>
    </source>
</evidence>
<proteinExistence type="predicted"/>
<feature type="transmembrane region" description="Helical" evidence="8">
    <location>
        <begin position="230"/>
        <end position="252"/>
    </location>
</feature>
<comment type="subcellular location">
    <subcellularLocation>
        <location evidence="1">Cell membrane</location>
        <topology evidence="1">Multi-pass membrane protein</topology>
    </subcellularLocation>
</comment>
<feature type="transmembrane region" description="Helical" evidence="8">
    <location>
        <begin position="125"/>
        <end position="144"/>
    </location>
</feature>
<evidence type="ECO:0000256" key="4">
    <source>
        <dbReference type="ARBA" id="ARBA00022692"/>
    </source>
</evidence>
<keyword evidence="7" id="KW-0460">Magnesium</keyword>
<feature type="transmembrane region" description="Helical" evidence="8">
    <location>
        <begin position="454"/>
        <end position="477"/>
    </location>
</feature>
<comment type="caution">
    <text evidence="9">The sequence shown here is derived from an EMBL/GenBank/DDBJ whole genome shotgun (WGS) entry which is preliminary data.</text>
</comment>
<dbReference type="GO" id="GO:0005886">
    <property type="term" value="C:plasma membrane"/>
    <property type="evidence" value="ECO:0007669"/>
    <property type="project" value="UniProtKB-SubCell"/>
</dbReference>
<evidence type="ECO:0000256" key="3">
    <source>
        <dbReference type="ARBA" id="ARBA00022679"/>
    </source>
</evidence>
<feature type="transmembrane region" description="Helical" evidence="8">
    <location>
        <begin position="151"/>
        <end position="169"/>
    </location>
</feature>
<keyword evidence="2" id="KW-1003">Cell membrane</keyword>
<evidence type="ECO:0000313" key="9">
    <source>
        <dbReference type="EMBL" id="OKS88457.1"/>
    </source>
</evidence>
<protein>
    <recommendedName>
        <fullName evidence="11">Glycosyl transferase family 4</fullName>
    </recommendedName>
</protein>
<dbReference type="Pfam" id="PF00953">
    <property type="entry name" value="Glycos_transf_4"/>
    <property type="match status" value="1"/>
</dbReference>
<name>A0A1Q6A368_9SPHI</name>
<dbReference type="GO" id="GO:0016780">
    <property type="term" value="F:phosphotransferase activity, for other substituted phosphate groups"/>
    <property type="evidence" value="ECO:0007669"/>
    <property type="project" value="InterPro"/>
</dbReference>
<gene>
    <name evidence="9" type="ORF">RG47T_3924</name>
</gene>
<feature type="transmembrane region" description="Helical" evidence="8">
    <location>
        <begin position="365"/>
        <end position="384"/>
    </location>
</feature>
<reference evidence="9 10" key="1">
    <citation type="submission" date="2016-11" db="EMBL/GenBank/DDBJ databases">
        <title>Whole Genome Sequencing of Mucilaginibacter polytrichastri RG4-7(T) isolated from the moss sample.</title>
        <authorList>
            <person name="Li Y."/>
        </authorList>
    </citation>
    <scope>NUCLEOTIDE SEQUENCE [LARGE SCALE GENOMIC DNA]</scope>
    <source>
        <strain evidence="9 10">RG4-7</strain>
    </source>
</reference>
<evidence type="ECO:0008006" key="11">
    <source>
        <dbReference type="Google" id="ProtNLM"/>
    </source>
</evidence>
<organism evidence="9 10">
    <name type="scientific">Mucilaginibacter polytrichastri</name>
    <dbReference type="NCBI Taxonomy" id="1302689"/>
    <lineage>
        <taxon>Bacteria</taxon>
        <taxon>Pseudomonadati</taxon>
        <taxon>Bacteroidota</taxon>
        <taxon>Sphingobacteriia</taxon>
        <taxon>Sphingobacteriales</taxon>
        <taxon>Sphingobacteriaceae</taxon>
        <taxon>Mucilaginibacter</taxon>
    </lineage>
</organism>